<dbReference type="Gene3D" id="3.80.10.10">
    <property type="entry name" value="Ribonuclease Inhibitor"/>
    <property type="match status" value="1"/>
</dbReference>
<dbReference type="STRING" id="105785.A0A2J7RNV4"/>
<evidence type="ECO:0000256" key="1">
    <source>
        <dbReference type="SAM" id="MobiDB-lite"/>
    </source>
</evidence>
<gene>
    <name evidence="3" type="ORF">B7P43_G08758</name>
</gene>
<dbReference type="InterPro" id="IPR036047">
    <property type="entry name" value="F-box-like_dom_sf"/>
</dbReference>
<dbReference type="InterPro" id="IPR032675">
    <property type="entry name" value="LRR_dom_sf"/>
</dbReference>
<dbReference type="InParanoid" id="A0A2J7RNV4"/>
<evidence type="ECO:0000313" key="4">
    <source>
        <dbReference type="Proteomes" id="UP000235965"/>
    </source>
</evidence>
<dbReference type="AlphaFoldDB" id="A0A2J7RNV4"/>
<feature type="region of interest" description="Disordered" evidence="1">
    <location>
        <begin position="1"/>
        <end position="23"/>
    </location>
</feature>
<feature type="domain" description="F-box" evidence="2">
    <location>
        <begin position="24"/>
        <end position="71"/>
    </location>
</feature>
<dbReference type="Proteomes" id="UP000235965">
    <property type="component" value="Unassembled WGS sequence"/>
</dbReference>
<dbReference type="Pfam" id="PF12937">
    <property type="entry name" value="F-box-like"/>
    <property type="match status" value="1"/>
</dbReference>
<reference evidence="3 4" key="1">
    <citation type="submission" date="2017-12" db="EMBL/GenBank/DDBJ databases">
        <title>Hemimetabolous genomes reveal molecular basis of termite eusociality.</title>
        <authorList>
            <person name="Harrison M.C."/>
            <person name="Jongepier E."/>
            <person name="Robertson H.M."/>
            <person name="Arning N."/>
            <person name="Bitard-Feildel T."/>
            <person name="Chao H."/>
            <person name="Childers C.P."/>
            <person name="Dinh H."/>
            <person name="Doddapaneni H."/>
            <person name="Dugan S."/>
            <person name="Gowin J."/>
            <person name="Greiner C."/>
            <person name="Han Y."/>
            <person name="Hu H."/>
            <person name="Hughes D.S.T."/>
            <person name="Huylmans A.-K."/>
            <person name="Kemena C."/>
            <person name="Kremer L.P.M."/>
            <person name="Lee S.L."/>
            <person name="Lopez-Ezquerra A."/>
            <person name="Mallet L."/>
            <person name="Monroy-Kuhn J.M."/>
            <person name="Moser A."/>
            <person name="Murali S.C."/>
            <person name="Muzny D.M."/>
            <person name="Otani S."/>
            <person name="Piulachs M.-D."/>
            <person name="Poelchau M."/>
            <person name="Qu J."/>
            <person name="Schaub F."/>
            <person name="Wada-Katsumata A."/>
            <person name="Worley K.C."/>
            <person name="Xie Q."/>
            <person name="Ylla G."/>
            <person name="Poulsen M."/>
            <person name="Gibbs R.A."/>
            <person name="Schal C."/>
            <person name="Richards S."/>
            <person name="Belles X."/>
            <person name="Korb J."/>
            <person name="Bornberg-Bauer E."/>
        </authorList>
    </citation>
    <scope>NUCLEOTIDE SEQUENCE [LARGE SCALE GENOMIC DNA]</scope>
    <source>
        <tissue evidence="3">Whole body</tissue>
    </source>
</reference>
<proteinExistence type="predicted"/>
<dbReference type="EMBL" id="NEVH01002148">
    <property type="protein sequence ID" value="PNF42502.1"/>
    <property type="molecule type" value="Genomic_DNA"/>
</dbReference>
<dbReference type="PROSITE" id="PS50181">
    <property type="entry name" value="FBOX"/>
    <property type="match status" value="1"/>
</dbReference>
<dbReference type="InterPro" id="IPR001810">
    <property type="entry name" value="F-box_dom"/>
</dbReference>
<evidence type="ECO:0000313" key="3">
    <source>
        <dbReference type="EMBL" id="PNF42502.1"/>
    </source>
</evidence>
<protein>
    <recommendedName>
        <fullName evidence="2">F-box domain-containing protein</fullName>
    </recommendedName>
</protein>
<comment type="caution">
    <text evidence="3">The sequence shown here is derived from an EMBL/GenBank/DDBJ whole genome shotgun (WGS) entry which is preliminary data.</text>
</comment>
<sequence>MSETEKSLMETIEEDAGKKSGSSQINITDLPPELLLEIFSWLGVRDLYERVPLVCKKWDILARHPSLWMELSFRYKDIPTSLACKLLHRSPLLRRLILKRRRDSDAILRQVYKSNRRIETIKMISCRGSMRKKEVNGNILKGILEVCPKLFNLELMDTLVKTSQFYRLLGHLDGRLKSFRIDDATENGVRCYLETRTQLLLERRGLLNGEFKDVEDMIDMLEKCPKIYRWDFIFTE</sequence>
<evidence type="ECO:0000259" key="2">
    <source>
        <dbReference type="PROSITE" id="PS50181"/>
    </source>
</evidence>
<dbReference type="SUPFAM" id="SSF81383">
    <property type="entry name" value="F-box domain"/>
    <property type="match status" value="1"/>
</dbReference>
<name>A0A2J7RNV4_9NEOP</name>
<organism evidence="3 4">
    <name type="scientific">Cryptotermes secundus</name>
    <dbReference type="NCBI Taxonomy" id="105785"/>
    <lineage>
        <taxon>Eukaryota</taxon>
        <taxon>Metazoa</taxon>
        <taxon>Ecdysozoa</taxon>
        <taxon>Arthropoda</taxon>
        <taxon>Hexapoda</taxon>
        <taxon>Insecta</taxon>
        <taxon>Pterygota</taxon>
        <taxon>Neoptera</taxon>
        <taxon>Polyneoptera</taxon>
        <taxon>Dictyoptera</taxon>
        <taxon>Blattodea</taxon>
        <taxon>Blattoidea</taxon>
        <taxon>Termitoidae</taxon>
        <taxon>Kalotermitidae</taxon>
        <taxon>Cryptotermitinae</taxon>
        <taxon>Cryptotermes</taxon>
    </lineage>
</organism>
<accession>A0A2J7RNV4</accession>
<keyword evidence="4" id="KW-1185">Reference proteome</keyword>